<reference evidence="2" key="1">
    <citation type="submission" date="2025-08" db="UniProtKB">
        <authorList>
            <consortium name="RefSeq"/>
        </authorList>
    </citation>
    <scope>IDENTIFICATION</scope>
    <source>
        <tissue evidence="2">Whole organism</tissue>
    </source>
</reference>
<proteinExistence type="predicted"/>
<name>A0A6J1SL57_FRAOC</name>
<gene>
    <name evidence="2" type="primary">LOC113207633</name>
</gene>
<keyword evidence="1" id="KW-1185">Reference proteome</keyword>
<evidence type="ECO:0000313" key="2">
    <source>
        <dbReference type="RefSeq" id="XP_026280055.2"/>
    </source>
</evidence>
<sequence>MVDQPRDVAGWLRALCEEGCVTPTHPWAACSARPAGFDAARFSRGQRVALDNIFSMAYAELVSMLMMFAFEDQTAVLLATGRSDTPIKAYFRYLSTMRRVRTWYEGDIWDPESAAGRNVRAVRGMHDHVTRRLEDSGTGSSLHVRAAALLPAGPASDPGLDGGVAGAAREAFADVCPAAPSATATCAAGPAINQRSMAVTQVAFIGLFVLEPARFGAHAVTDEDLDALVYVWWILGRALGILDRYNVCGDSLPEALGEGSLRDDDGLLRLRTARARCRAIVGGWALPRLALASERWQLMASALCDGAALAAPGLSLPLSLGFLVDVLGAVARRPFSGPAVERVMSRRDRVWRVLYRVVLDHAMRAAPGRAFHNALFRLSLWVSHWAERTCWRRDSALRGEGPNLLTQ</sequence>
<dbReference type="KEGG" id="foc:113207633"/>
<accession>A0A6J1SL57</accession>
<dbReference type="PANTHER" id="PTHR37159:SF1">
    <property type="entry name" value="GH11867P"/>
    <property type="match status" value="1"/>
</dbReference>
<dbReference type="RefSeq" id="XP_026280055.2">
    <property type="nucleotide sequence ID" value="XM_026424270.2"/>
</dbReference>
<dbReference type="AlphaFoldDB" id="A0A6J1SL57"/>
<dbReference type="Proteomes" id="UP000504606">
    <property type="component" value="Unplaced"/>
</dbReference>
<evidence type="ECO:0000313" key="1">
    <source>
        <dbReference type="Proteomes" id="UP000504606"/>
    </source>
</evidence>
<dbReference type="PANTHER" id="PTHR37159">
    <property type="entry name" value="GH11867P"/>
    <property type="match status" value="1"/>
</dbReference>
<organism evidence="1 2">
    <name type="scientific">Frankliniella occidentalis</name>
    <name type="common">Western flower thrips</name>
    <name type="synonym">Euthrips occidentalis</name>
    <dbReference type="NCBI Taxonomy" id="133901"/>
    <lineage>
        <taxon>Eukaryota</taxon>
        <taxon>Metazoa</taxon>
        <taxon>Ecdysozoa</taxon>
        <taxon>Arthropoda</taxon>
        <taxon>Hexapoda</taxon>
        <taxon>Insecta</taxon>
        <taxon>Pterygota</taxon>
        <taxon>Neoptera</taxon>
        <taxon>Paraneoptera</taxon>
        <taxon>Thysanoptera</taxon>
        <taxon>Terebrantia</taxon>
        <taxon>Thripoidea</taxon>
        <taxon>Thripidae</taxon>
        <taxon>Frankliniella</taxon>
    </lineage>
</organism>
<protein>
    <submittedName>
        <fullName evidence="2">Uncharacterized protein LOC113207633</fullName>
    </submittedName>
</protein>
<dbReference type="GeneID" id="113207633"/>
<dbReference type="OrthoDB" id="6361347at2759"/>